<protein>
    <submittedName>
        <fullName evidence="2">Uncharacterized protein</fullName>
    </submittedName>
</protein>
<dbReference type="RefSeq" id="WP_289459811.1">
    <property type="nucleotide sequence ID" value="NZ_JAUCML010000012.1"/>
</dbReference>
<proteinExistence type="predicted"/>
<keyword evidence="3" id="KW-1185">Reference proteome</keyword>
<dbReference type="Proteomes" id="UP001237823">
    <property type="component" value="Unassembled WGS sequence"/>
</dbReference>
<dbReference type="EMBL" id="JAUCML010000012">
    <property type="protein sequence ID" value="MDM7886462.1"/>
    <property type="molecule type" value="Genomic_DNA"/>
</dbReference>
<feature type="region of interest" description="Disordered" evidence="1">
    <location>
        <begin position="120"/>
        <end position="145"/>
    </location>
</feature>
<evidence type="ECO:0000313" key="2">
    <source>
        <dbReference type="EMBL" id="MDM7886462.1"/>
    </source>
</evidence>
<comment type="caution">
    <text evidence="2">The sequence shown here is derived from an EMBL/GenBank/DDBJ whole genome shotgun (WGS) entry which is preliminary data.</text>
</comment>
<sequence>METTQALLEGQWLAYDTAARGCGSTGAQWLVSRIGPGSDPGSRTRLLAAVEERWSGFGWSAVRSAIGGDAPGDRLRYPSVGSTKDGSFVELTTNAHATTITVQTPCATGDVAALNAEAYAERHTKTPPDVPGATPSSTRSDGAGS</sequence>
<reference evidence="2 3" key="1">
    <citation type="submission" date="2023-06" db="EMBL/GenBank/DDBJ databases">
        <authorList>
            <person name="Feng G."/>
            <person name="Li J."/>
            <person name="Zhu H."/>
        </authorList>
    </citation>
    <scope>NUCLEOTIDE SEQUENCE [LARGE SCALE GENOMIC DNA]</scope>
    <source>
        <strain evidence="2 3">RHCKG23</strain>
    </source>
</reference>
<gene>
    <name evidence="2" type="ORF">QUG92_15235</name>
</gene>
<name>A0ABT7TA68_9MICO</name>
<feature type="compositionally biased region" description="Polar residues" evidence="1">
    <location>
        <begin position="134"/>
        <end position="145"/>
    </location>
</feature>
<evidence type="ECO:0000256" key="1">
    <source>
        <dbReference type="SAM" id="MobiDB-lite"/>
    </source>
</evidence>
<organism evidence="2 3">
    <name type="scientific">Curtobacterium citri</name>
    <dbReference type="NCBI Taxonomy" id="3055139"/>
    <lineage>
        <taxon>Bacteria</taxon>
        <taxon>Bacillati</taxon>
        <taxon>Actinomycetota</taxon>
        <taxon>Actinomycetes</taxon>
        <taxon>Micrococcales</taxon>
        <taxon>Microbacteriaceae</taxon>
        <taxon>Curtobacterium</taxon>
    </lineage>
</organism>
<accession>A0ABT7TA68</accession>
<evidence type="ECO:0000313" key="3">
    <source>
        <dbReference type="Proteomes" id="UP001237823"/>
    </source>
</evidence>